<dbReference type="Proteomes" id="UP000030641">
    <property type="component" value="Unassembled WGS sequence"/>
</dbReference>
<dbReference type="InParanoid" id="A0A074YIJ1"/>
<dbReference type="GeneID" id="25363768"/>
<reference evidence="2 3" key="1">
    <citation type="journal article" date="2014" name="BMC Genomics">
        <title>Genome sequencing of four Aureobasidium pullulans varieties: biotechnological potential, stress tolerance, and description of new species.</title>
        <authorList>
            <person name="Gostin Ar C."/>
            <person name="Ohm R.A."/>
            <person name="Kogej T."/>
            <person name="Sonjak S."/>
            <person name="Turk M."/>
            <person name="Zajc J."/>
            <person name="Zalar P."/>
            <person name="Grube M."/>
            <person name="Sun H."/>
            <person name="Han J."/>
            <person name="Sharma A."/>
            <person name="Chiniquy J."/>
            <person name="Ngan C.Y."/>
            <person name="Lipzen A."/>
            <person name="Barry K."/>
            <person name="Grigoriev I.V."/>
            <person name="Gunde-Cimerman N."/>
        </authorList>
    </citation>
    <scope>NUCLEOTIDE SEQUENCE [LARGE SCALE GENOMIC DNA]</scope>
    <source>
        <strain evidence="2 3">EXF-2481</strain>
    </source>
</reference>
<name>A0A074YIJ1_AURSE</name>
<evidence type="ECO:0000256" key="1">
    <source>
        <dbReference type="SAM" id="MobiDB-lite"/>
    </source>
</evidence>
<protein>
    <recommendedName>
        <fullName evidence="4">BZIP domain-containing protein</fullName>
    </recommendedName>
</protein>
<feature type="compositionally biased region" description="Polar residues" evidence="1">
    <location>
        <begin position="130"/>
        <end position="139"/>
    </location>
</feature>
<dbReference type="OrthoDB" id="2985014at2759"/>
<evidence type="ECO:0000313" key="2">
    <source>
        <dbReference type="EMBL" id="KEQ95909.1"/>
    </source>
</evidence>
<dbReference type="InterPro" id="IPR021833">
    <property type="entry name" value="DUF3425"/>
</dbReference>
<dbReference type="HOGENOM" id="CLU_020925_1_1_1"/>
<gene>
    <name evidence="2" type="ORF">AUEXF2481DRAFT_28633</name>
</gene>
<dbReference type="PANTHER" id="PTHR37012">
    <property type="entry name" value="B-ZIP TRANSCRIPTION FACTOR (EUROFUNG)-RELATED"/>
    <property type="match status" value="1"/>
</dbReference>
<evidence type="ECO:0008006" key="4">
    <source>
        <dbReference type="Google" id="ProtNLM"/>
    </source>
</evidence>
<proteinExistence type="predicted"/>
<feature type="region of interest" description="Disordered" evidence="1">
    <location>
        <begin position="124"/>
        <end position="190"/>
    </location>
</feature>
<sequence length="438" mass="49797">MRDLTNAVEESETPPNVASSRRSRVRSNLSEEQLRRKRNVDRRAQQAFRQRNKDHTNRLQEELDQLRTKWRSREHELLQDIQQLHEQNHVLVRRLQDVASLATSTGATVDLSRLSGEAVAIQRLSDDHSTQSTSRNAASESVEHRTASPLDDDLIIQEAGPPTITGITNPSILQEPVPASDFGRDTSPQVAETHFTSSRVDQAFSLRGSPEVSPSALAHQSPNEAVYTSLPLHMSPTCPLDHILLGFLTSNRTMHSNGTSSELLAGPEKASVRGFVHRNSDLSSHPISKVMCEIMSTYPSVGRAEQLGLFYLMHQTMRWLVVPVRPSYMSMPSWLRPTVTQITVPHPAWIDNVPWPEVRDKIIMCPHRYPYELWTANFTQTVKVGWPYEITDAWVERNGDYVLHSIFEKHVRRLENWSVSPQFGQAFPDLMPIMLREQ</sequence>
<dbReference type="RefSeq" id="XP_013344475.1">
    <property type="nucleotide sequence ID" value="XM_013489021.1"/>
</dbReference>
<feature type="region of interest" description="Disordered" evidence="1">
    <location>
        <begin position="1"/>
        <end position="57"/>
    </location>
</feature>
<accession>A0A074YIJ1</accession>
<dbReference type="EMBL" id="KL584757">
    <property type="protein sequence ID" value="KEQ95909.1"/>
    <property type="molecule type" value="Genomic_DNA"/>
</dbReference>
<dbReference type="Pfam" id="PF11905">
    <property type="entry name" value="DUF3425"/>
    <property type="match status" value="1"/>
</dbReference>
<dbReference type="AlphaFoldDB" id="A0A074YIJ1"/>
<evidence type="ECO:0000313" key="3">
    <source>
        <dbReference type="Proteomes" id="UP000030641"/>
    </source>
</evidence>
<dbReference type="OMA" id="TESHMID"/>
<dbReference type="CDD" id="cd14688">
    <property type="entry name" value="bZIP_YAP"/>
    <property type="match status" value="1"/>
</dbReference>
<keyword evidence="3" id="KW-1185">Reference proteome</keyword>
<organism evidence="2 3">
    <name type="scientific">Aureobasidium subglaciale (strain EXF-2481)</name>
    <name type="common">Aureobasidium pullulans var. subglaciale</name>
    <dbReference type="NCBI Taxonomy" id="1043005"/>
    <lineage>
        <taxon>Eukaryota</taxon>
        <taxon>Fungi</taxon>
        <taxon>Dikarya</taxon>
        <taxon>Ascomycota</taxon>
        <taxon>Pezizomycotina</taxon>
        <taxon>Dothideomycetes</taxon>
        <taxon>Dothideomycetidae</taxon>
        <taxon>Dothideales</taxon>
        <taxon>Saccotheciaceae</taxon>
        <taxon>Aureobasidium</taxon>
    </lineage>
</organism>